<feature type="domain" description="Neprosin PEP catalytic" evidence="2">
    <location>
        <begin position="161"/>
        <end position="418"/>
    </location>
</feature>
<name>A0AAE1INY6_9FABA</name>
<dbReference type="Proteomes" id="UP001293593">
    <property type="component" value="Unassembled WGS sequence"/>
</dbReference>
<evidence type="ECO:0000259" key="2">
    <source>
        <dbReference type="PROSITE" id="PS52045"/>
    </source>
</evidence>
<dbReference type="Pfam" id="PF03080">
    <property type="entry name" value="Neprosin"/>
    <property type="match status" value="1"/>
</dbReference>
<evidence type="ECO:0000313" key="4">
    <source>
        <dbReference type="Proteomes" id="UP001293593"/>
    </source>
</evidence>
<dbReference type="PANTHER" id="PTHR31589">
    <property type="entry name" value="PROTEIN, PUTATIVE (DUF239)-RELATED-RELATED"/>
    <property type="match status" value="1"/>
</dbReference>
<dbReference type="Gene3D" id="3.90.1320.10">
    <property type="entry name" value="Outer-capsid protein sigma 3, large lobe"/>
    <property type="match status" value="1"/>
</dbReference>
<feature type="signal peptide" evidence="1">
    <location>
        <begin position="1"/>
        <end position="27"/>
    </location>
</feature>
<comment type="caution">
    <text evidence="3">The sequence shown here is derived from an EMBL/GenBank/DDBJ whole genome shotgun (WGS) entry which is preliminary data.</text>
</comment>
<dbReference type="Pfam" id="PF14365">
    <property type="entry name" value="Neprosin_AP"/>
    <property type="match status" value="1"/>
</dbReference>
<organism evidence="3 4">
    <name type="scientific">Acacia crassicarpa</name>
    <name type="common">northern wattle</name>
    <dbReference type="NCBI Taxonomy" id="499986"/>
    <lineage>
        <taxon>Eukaryota</taxon>
        <taxon>Viridiplantae</taxon>
        <taxon>Streptophyta</taxon>
        <taxon>Embryophyta</taxon>
        <taxon>Tracheophyta</taxon>
        <taxon>Spermatophyta</taxon>
        <taxon>Magnoliopsida</taxon>
        <taxon>eudicotyledons</taxon>
        <taxon>Gunneridae</taxon>
        <taxon>Pentapetalae</taxon>
        <taxon>rosids</taxon>
        <taxon>fabids</taxon>
        <taxon>Fabales</taxon>
        <taxon>Fabaceae</taxon>
        <taxon>Caesalpinioideae</taxon>
        <taxon>mimosoid clade</taxon>
        <taxon>Acacieae</taxon>
        <taxon>Acacia</taxon>
    </lineage>
</organism>
<keyword evidence="1" id="KW-0732">Signal</keyword>
<dbReference type="AlphaFoldDB" id="A0AAE1INY6"/>
<dbReference type="InterPro" id="IPR053168">
    <property type="entry name" value="Glutamic_endopeptidase"/>
</dbReference>
<dbReference type="PANTHER" id="PTHR31589:SF110">
    <property type="entry name" value="PROTEIN, PUTATIVE (DUF239)-RELATED"/>
    <property type="match status" value="1"/>
</dbReference>
<evidence type="ECO:0000256" key="1">
    <source>
        <dbReference type="SAM" id="SignalP"/>
    </source>
</evidence>
<accession>A0AAE1INY6</accession>
<dbReference type="PROSITE" id="PS52045">
    <property type="entry name" value="NEPROSIN_PEP_CD"/>
    <property type="match status" value="1"/>
</dbReference>
<dbReference type="EMBL" id="JAWXYG010000015">
    <property type="protein sequence ID" value="KAK4253605.1"/>
    <property type="molecule type" value="Genomic_DNA"/>
</dbReference>
<evidence type="ECO:0000313" key="3">
    <source>
        <dbReference type="EMBL" id="KAK4253605.1"/>
    </source>
</evidence>
<feature type="chain" id="PRO_5042014024" description="Neprosin PEP catalytic domain-containing protein" evidence="1">
    <location>
        <begin position="28"/>
        <end position="419"/>
    </location>
</feature>
<sequence>MAYKLGNDKTWVLSVVCFLLSFATTMAGQDKVGQATIGNGRFIEELEVEKLLEKMNKPAVKSIKSHDGDVIDCVHILNQPAFDHPKLKNHNIQMRPTFVPKGRNRRLAESKPIAQMWNYSGSCPKGTVPIRRITKEDILRASSFQQFGKKDNKTIPYLSGSLHSRTDNHEYATAEVWGDEYYGANAFINIWKTKVQQRNEFSLSQIWIMNQEDGTNNVESIEAGWQIHPMLYGDKKPRLFAYWTSDSYERIGCYNLQCPGFVQVSNEVVVGGTLQPLSVDGGSQYGISLLIWKDQGSGNWWMKSGDTDVGYWPASIFDSLSESASRIKWGGEVINKKSNGKHTTTEMGSGYFARAGFGKASFFKDISVVNGNNNLETPNYFNTYASNPMCYDIVLKDYSDDWGANFYYGGPGRNPFCQI</sequence>
<gene>
    <name evidence="3" type="ORF">QN277_010258</name>
</gene>
<keyword evidence="4" id="KW-1185">Reference proteome</keyword>
<protein>
    <recommendedName>
        <fullName evidence="2">Neprosin PEP catalytic domain-containing protein</fullName>
    </recommendedName>
</protein>
<dbReference type="InterPro" id="IPR025521">
    <property type="entry name" value="Neprosin_propep"/>
</dbReference>
<reference evidence="3" key="1">
    <citation type="submission" date="2023-10" db="EMBL/GenBank/DDBJ databases">
        <title>Chromosome-level genome of the transformable northern wattle, Acacia crassicarpa.</title>
        <authorList>
            <person name="Massaro I."/>
            <person name="Sinha N.R."/>
            <person name="Poethig S."/>
            <person name="Leichty A.R."/>
        </authorList>
    </citation>
    <scope>NUCLEOTIDE SEQUENCE</scope>
    <source>
        <strain evidence="3">Acra3RX</strain>
        <tissue evidence="3">Leaf</tissue>
    </source>
</reference>
<dbReference type="InterPro" id="IPR004314">
    <property type="entry name" value="Neprosin"/>
</dbReference>
<proteinExistence type="predicted"/>